<keyword evidence="3" id="KW-1185">Reference proteome</keyword>
<sequence length="218" mass="23361">MTSMCSSTSRIYTTTTVKAWVVSLQIGLFEAIDSAIASELKAGTSAISLENKTKTKTTTLKPSPTEPVDGPYPSAFMVIWDVPPVSGAAFYDFYSVPASFKSSLDNKCGHSLLRLSPSFEFDDPNTNSKAVKDKRAAGKSWGPNERPPPGTSGGFKKGSNSCKYIETQRGKAKIDCDGDISFACHEPDKTLAQAVAPYNGRCGKTENIRMLVAVCPLG</sequence>
<evidence type="ECO:0000256" key="1">
    <source>
        <dbReference type="SAM" id="MobiDB-lite"/>
    </source>
</evidence>
<dbReference type="AlphaFoldDB" id="A0A9P4NY49"/>
<name>A0A9P4NY49_9PEZI</name>
<accession>A0A9P4NY49</accession>
<dbReference type="Proteomes" id="UP000800235">
    <property type="component" value="Unassembled WGS sequence"/>
</dbReference>
<proteinExistence type="predicted"/>
<gene>
    <name evidence="2" type="ORF">EJ08DRAFT_693601</name>
</gene>
<reference evidence="2" key="1">
    <citation type="journal article" date="2020" name="Stud. Mycol.">
        <title>101 Dothideomycetes genomes: a test case for predicting lifestyles and emergence of pathogens.</title>
        <authorList>
            <person name="Haridas S."/>
            <person name="Albert R."/>
            <person name="Binder M."/>
            <person name="Bloem J."/>
            <person name="Labutti K."/>
            <person name="Salamov A."/>
            <person name="Andreopoulos B."/>
            <person name="Baker S."/>
            <person name="Barry K."/>
            <person name="Bills G."/>
            <person name="Bluhm B."/>
            <person name="Cannon C."/>
            <person name="Castanera R."/>
            <person name="Culley D."/>
            <person name="Daum C."/>
            <person name="Ezra D."/>
            <person name="Gonzalez J."/>
            <person name="Henrissat B."/>
            <person name="Kuo A."/>
            <person name="Liang C."/>
            <person name="Lipzen A."/>
            <person name="Lutzoni F."/>
            <person name="Magnuson J."/>
            <person name="Mondo S."/>
            <person name="Nolan M."/>
            <person name="Ohm R."/>
            <person name="Pangilinan J."/>
            <person name="Park H.-J."/>
            <person name="Ramirez L."/>
            <person name="Alfaro M."/>
            <person name="Sun H."/>
            <person name="Tritt A."/>
            <person name="Yoshinaga Y."/>
            <person name="Zwiers L.-H."/>
            <person name="Turgeon B."/>
            <person name="Goodwin S."/>
            <person name="Spatafora J."/>
            <person name="Crous P."/>
            <person name="Grigoriev I."/>
        </authorList>
    </citation>
    <scope>NUCLEOTIDE SEQUENCE</scope>
    <source>
        <strain evidence="2">CBS 130266</strain>
    </source>
</reference>
<feature type="region of interest" description="Disordered" evidence="1">
    <location>
        <begin position="124"/>
        <end position="157"/>
    </location>
</feature>
<protein>
    <submittedName>
        <fullName evidence="2">Uncharacterized protein</fullName>
    </submittedName>
</protein>
<organism evidence="2 3">
    <name type="scientific">Tothia fuscella</name>
    <dbReference type="NCBI Taxonomy" id="1048955"/>
    <lineage>
        <taxon>Eukaryota</taxon>
        <taxon>Fungi</taxon>
        <taxon>Dikarya</taxon>
        <taxon>Ascomycota</taxon>
        <taxon>Pezizomycotina</taxon>
        <taxon>Dothideomycetes</taxon>
        <taxon>Pleosporomycetidae</taxon>
        <taxon>Venturiales</taxon>
        <taxon>Cylindrosympodiaceae</taxon>
        <taxon>Tothia</taxon>
    </lineage>
</organism>
<dbReference type="EMBL" id="MU007016">
    <property type="protein sequence ID" value="KAF2434574.1"/>
    <property type="molecule type" value="Genomic_DNA"/>
</dbReference>
<evidence type="ECO:0000313" key="3">
    <source>
        <dbReference type="Proteomes" id="UP000800235"/>
    </source>
</evidence>
<comment type="caution">
    <text evidence="2">The sequence shown here is derived from an EMBL/GenBank/DDBJ whole genome shotgun (WGS) entry which is preliminary data.</text>
</comment>
<evidence type="ECO:0000313" key="2">
    <source>
        <dbReference type="EMBL" id="KAF2434574.1"/>
    </source>
</evidence>